<evidence type="ECO:0000256" key="1">
    <source>
        <dbReference type="SAM" id="MobiDB-lite"/>
    </source>
</evidence>
<dbReference type="InterPro" id="IPR001254">
    <property type="entry name" value="Trypsin_dom"/>
</dbReference>
<sequence length="377" mass="40389">MAVTFELFWLFALCAILSFAHGGLLPNNRLHARASSDDSFVTTYLSTINDGILVKDGQQTFCSVIPINSKYAFVAASCFETKGNKENNNMNYEVYLSGPGYKTPTLIDVTSIQLHKDYDENTFANNIGILTIDNSNSTSEYFIGGPPSEWATLSYIEHSLTEDLTAWNTPIQNAGTSVSTSQCAGASSLYKANEASLLCNSVDRKSYYNTSCETPLKFVVGSSGGMEAVVSLYSYSAIAGTPADGFCNSKNTILSYYTNLCDYVQWAEDLLSITIGVRHANIGVTSVPSSVVMTNPSSSATNDGSYIYSLYESDTAKLGSDNGSTPTKSSNSPTKSSNSPRKSSHDDNSGDDGNDSCNGGDTLTVTVTHTLNSCKCD</sequence>
<dbReference type="GO" id="GO:0004252">
    <property type="term" value="F:serine-type endopeptidase activity"/>
    <property type="evidence" value="ECO:0007669"/>
    <property type="project" value="InterPro"/>
</dbReference>
<dbReference type="InterPro" id="IPR043504">
    <property type="entry name" value="Peptidase_S1_PA_chymotrypsin"/>
</dbReference>
<gene>
    <name evidence="4" type="ORF">GGI25_001054</name>
</gene>
<protein>
    <recommendedName>
        <fullName evidence="3">Peptidase S1 domain-containing protein</fullName>
    </recommendedName>
</protein>
<name>A0A9W8GB83_9FUNG</name>
<dbReference type="Proteomes" id="UP001151518">
    <property type="component" value="Unassembled WGS sequence"/>
</dbReference>
<feature type="domain" description="Peptidase S1" evidence="3">
    <location>
        <begin position="20"/>
        <end position="272"/>
    </location>
</feature>
<dbReference type="SUPFAM" id="SSF50494">
    <property type="entry name" value="Trypsin-like serine proteases"/>
    <property type="match status" value="1"/>
</dbReference>
<feature type="region of interest" description="Disordered" evidence="1">
    <location>
        <begin position="318"/>
        <end position="359"/>
    </location>
</feature>
<evidence type="ECO:0000259" key="3">
    <source>
        <dbReference type="PROSITE" id="PS50240"/>
    </source>
</evidence>
<evidence type="ECO:0000313" key="5">
    <source>
        <dbReference type="Proteomes" id="UP001151518"/>
    </source>
</evidence>
<feature type="chain" id="PRO_5040806043" description="Peptidase S1 domain-containing protein" evidence="2">
    <location>
        <begin position="23"/>
        <end position="377"/>
    </location>
</feature>
<dbReference type="OrthoDB" id="5565075at2759"/>
<dbReference type="Gene3D" id="2.40.10.10">
    <property type="entry name" value="Trypsin-like serine proteases"/>
    <property type="match status" value="1"/>
</dbReference>
<feature type="signal peptide" evidence="2">
    <location>
        <begin position="1"/>
        <end position="22"/>
    </location>
</feature>
<dbReference type="AlphaFoldDB" id="A0A9W8GB83"/>
<dbReference type="EMBL" id="JANBTW010000008">
    <property type="protein sequence ID" value="KAJ2679865.1"/>
    <property type="molecule type" value="Genomic_DNA"/>
</dbReference>
<comment type="caution">
    <text evidence="4">The sequence shown here is derived from an EMBL/GenBank/DDBJ whole genome shotgun (WGS) entry which is preliminary data.</text>
</comment>
<feature type="compositionally biased region" description="Low complexity" evidence="1">
    <location>
        <begin position="322"/>
        <end position="341"/>
    </location>
</feature>
<evidence type="ECO:0000256" key="2">
    <source>
        <dbReference type="SAM" id="SignalP"/>
    </source>
</evidence>
<dbReference type="GO" id="GO:0006508">
    <property type="term" value="P:proteolysis"/>
    <property type="evidence" value="ECO:0007669"/>
    <property type="project" value="InterPro"/>
</dbReference>
<accession>A0A9W8GB83</accession>
<evidence type="ECO:0000313" key="4">
    <source>
        <dbReference type="EMBL" id="KAJ2679865.1"/>
    </source>
</evidence>
<dbReference type="PROSITE" id="PS50240">
    <property type="entry name" value="TRYPSIN_DOM"/>
    <property type="match status" value="1"/>
</dbReference>
<organism evidence="4 5">
    <name type="scientific">Coemansia spiralis</name>
    <dbReference type="NCBI Taxonomy" id="417178"/>
    <lineage>
        <taxon>Eukaryota</taxon>
        <taxon>Fungi</taxon>
        <taxon>Fungi incertae sedis</taxon>
        <taxon>Zoopagomycota</taxon>
        <taxon>Kickxellomycotina</taxon>
        <taxon>Kickxellomycetes</taxon>
        <taxon>Kickxellales</taxon>
        <taxon>Kickxellaceae</taxon>
        <taxon>Coemansia</taxon>
    </lineage>
</organism>
<dbReference type="InterPro" id="IPR009003">
    <property type="entry name" value="Peptidase_S1_PA"/>
</dbReference>
<proteinExistence type="predicted"/>
<keyword evidence="2" id="KW-0732">Signal</keyword>
<reference evidence="4" key="1">
    <citation type="submission" date="2022-07" db="EMBL/GenBank/DDBJ databases">
        <title>Phylogenomic reconstructions and comparative analyses of Kickxellomycotina fungi.</title>
        <authorList>
            <person name="Reynolds N.K."/>
            <person name="Stajich J.E."/>
            <person name="Barry K."/>
            <person name="Grigoriev I.V."/>
            <person name="Crous P."/>
            <person name="Smith M.E."/>
        </authorList>
    </citation>
    <scope>NUCLEOTIDE SEQUENCE</scope>
    <source>
        <strain evidence="4">NRRL 3115</strain>
    </source>
</reference>